<dbReference type="Pfam" id="PF20430">
    <property type="entry name" value="Eplus_motif"/>
    <property type="match status" value="1"/>
</dbReference>
<dbReference type="GO" id="GO:0009451">
    <property type="term" value="P:RNA modification"/>
    <property type="evidence" value="ECO:0007669"/>
    <property type="project" value="InterPro"/>
</dbReference>
<reference evidence="4 5" key="1">
    <citation type="journal article" date="2019" name="Nat. Plants">
        <title>Genome sequencing of Musa balbisiana reveals subgenome evolution and function divergence in polyploid bananas.</title>
        <authorList>
            <person name="Yao X."/>
        </authorList>
    </citation>
    <scope>NUCLEOTIDE SEQUENCE [LARGE SCALE GENOMIC DNA]</scope>
    <source>
        <strain evidence="5">cv. DH-PKW</strain>
        <tissue evidence="4">Leaves</tissue>
    </source>
</reference>
<feature type="repeat" description="PPR" evidence="2">
    <location>
        <begin position="387"/>
        <end position="421"/>
    </location>
</feature>
<dbReference type="FunFam" id="1.25.40.10:FF:000125">
    <property type="entry name" value="Pentatricopeptide repeat-containing protein"/>
    <property type="match status" value="1"/>
</dbReference>
<sequence length="711" mass="79244">MGRPDLGLFPSRLRCRKAWTASIRFGCPNRLLAGLDMGLFPIVCNCCVSQESMNRYTLGRRFLLRHLSLLRSVSARPSSPSPLTPTDAPAGSQTRSVSDLFSWQMASDLRSCNQMLFDVGRTRGVDEARALFDRMPRRDLVTHSTMITLFLKDRRLPQAEALFRLLPHRNVVVESAMIDGYAKAGRVDEAQRVFDAMAAPNVVSWTSLLSGYCLVGRIEEARRIFDRMPVRNVVSWTAMLLGYARNGSLTDARELFDQMPAKNVVSWTAMIKGCVEHGRITDARELFDRMPNRNLYAWNIVISGYLGDHRASEAIRLFQSMPHKNAVSWTIMVTGLARNGLTEEARQYFEQMPVRDIAAWNAMITAYADEGLMSDARALFDSMPKKDVVTWNAMIDGYAKKGCRDEAWRLFLRMLRLPMKLNESTLTSILVNCDSHIEVREIHGLASKLGFGSDTSLMNALVSRYSRTGDLTSARHAFDGLEAKDVISWSSMILAYSNHGCGHHALPVFAQMLRHGARPDGITFLGVLSACGHAGLVEKGKKMFSSINSVLGSEPTAEHFSCLVDLLGRAGRIQEAMATVTEMPASERDEAVLGALLGGCKLHDKIDVASHVGEELIELDPLGSGGYALLANVYARHGRWHEVARVRKKMKERKVKKVPGVSQIEVGKKNHVFFAGDRSHPEAREIYEMLREELLPQMEGMGCSQMTSVLT</sequence>
<name>A0A4S8JH75_MUSBA</name>
<dbReference type="GO" id="GO:0048731">
    <property type="term" value="P:system development"/>
    <property type="evidence" value="ECO:0007669"/>
    <property type="project" value="UniProtKB-ARBA"/>
</dbReference>
<accession>A0A4S8JH75</accession>
<evidence type="ECO:0000256" key="2">
    <source>
        <dbReference type="PROSITE-ProRule" id="PRU00708"/>
    </source>
</evidence>
<dbReference type="FunFam" id="1.25.40.10:FF:001810">
    <property type="entry name" value="Pentatricopeptide repeat-containing protein mitochondrial"/>
    <property type="match status" value="1"/>
</dbReference>
<dbReference type="PANTHER" id="PTHR47926">
    <property type="entry name" value="PENTATRICOPEPTIDE REPEAT-CONTAINING PROTEIN"/>
    <property type="match status" value="1"/>
</dbReference>
<gene>
    <name evidence="4" type="ORF">C4D60_Mb07t22430</name>
</gene>
<dbReference type="Proteomes" id="UP000317650">
    <property type="component" value="Chromosome 7"/>
</dbReference>
<dbReference type="InterPro" id="IPR046960">
    <property type="entry name" value="PPR_At4g14850-like_plant"/>
</dbReference>
<evidence type="ECO:0000313" key="4">
    <source>
        <dbReference type="EMBL" id="THU61357.1"/>
    </source>
</evidence>
<dbReference type="Pfam" id="PF20431">
    <property type="entry name" value="E_motif"/>
    <property type="match status" value="1"/>
</dbReference>
<feature type="repeat" description="PPR" evidence="2">
    <location>
        <begin position="263"/>
        <end position="297"/>
    </location>
</feature>
<proteinExistence type="predicted"/>
<dbReference type="InterPro" id="IPR046849">
    <property type="entry name" value="E2_motif"/>
</dbReference>
<evidence type="ECO:0000256" key="1">
    <source>
        <dbReference type="ARBA" id="ARBA00022737"/>
    </source>
</evidence>
<dbReference type="Gene3D" id="1.25.40.10">
    <property type="entry name" value="Tetratricopeptide repeat domain"/>
    <property type="match status" value="5"/>
</dbReference>
<dbReference type="InterPro" id="IPR011990">
    <property type="entry name" value="TPR-like_helical_dom_sf"/>
</dbReference>
<keyword evidence="5" id="KW-1185">Reference proteome</keyword>
<dbReference type="Pfam" id="PF13041">
    <property type="entry name" value="PPR_2"/>
    <property type="match status" value="1"/>
</dbReference>
<dbReference type="SUPFAM" id="SSF48452">
    <property type="entry name" value="TPR-like"/>
    <property type="match status" value="1"/>
</dbReference>
<organism evidence="4 5">
    <name type="scientific">Musa balbisiana</name>
    <name type="common">Banana</name>
    <dbReference type="NCBI Taxonomy" id="52838"/>
    <lineage>
        <taxon>Eukaryota</taxon>
        <taxon>Viridiplantae</taxon>
        <taxon>Streptophyta</taxon>
        <taxon>Embryophyta</taxon>
        <taxon>Tracheophyta</taxon>
        <taxon>Spermatophyta</taxon>
        <taxon>Magnoliopsida</taxon>
        <taxon>Liliopsida</taxon>
        <taxon>Zingiberales</taxon>
        <taxon>Musaceae</taxon>
        <taxon>Musa</taxon>
    </lineage>
</organism>
<dbReference type="GO" id="GO:0003723">
    <property type="term" value="F:RNA binding"/>
    <property type="evidence" value="ECO:0007669"/>
    <property type="project" value="InterPro"/>
</dbReference>
<evidence type="ECO:0000313" key="5">
    <source>
        <dbReference type="Proteomes" id="UP000317650"/>
    </source>
</evidence>
<feature type="repeat" description="PPR" evidence="2">
    <location>
        <begin position="325"/>
        <end position="359"/>
    </location>
</feature>
<feature type="region of interest" description="Disordered" evidence="3">
    <location>
        <begin position="74"/>
        <end position="94"/>
    </location>
</feature>
<dbReference type="AlphaFoldDB" id="A0A4S8JH75"/>
<dbReference type="NCBIfam" id="TIGR00756">
    <property type="entry name" value="PPR"/>
    <property type="match status" value="7"/>
</dbReference>
<dbReference type="InterPro" id="IPR002885">
    <property type="entry name" value="PPR_rpt"/>
</dbReference>
<feature type="repeat" description="PPR" evidence="2">
    <location>
        <begin position="170"/>
        <end position="200"/>
    </location>
</feature>
<feature type="repeat" description="PPR" evidence="2">
    <location>
        <begin position="201"/>
        <end position="235"/>
    </location>
</feature>
<dbReference type="EMBL" id="PYDT01000005">
    <property type="protein sequence ID" value="THU61357.1"/>
    <property type="molecule type" value="Genomic_DNA"/>
</dbReference>
<feature type="repeat" description="PPR" evidence="2">
    <location>
        <begin position="485"/>
        <end position="519"/>
    </location>
</feature>
<comment type="caution">
    <text evidence="4">The sequence shown here is derived from an EMBL/GenBank/DDBJ whole genome shotgun (WGS) entry which is preliminary data.</text>
</comment>
<dbReference type="PANTHER" id="PTHR47926:SF380">
    <property type="entry name" value="PENTATRICOPEPTIDE REPEAT-CONTAINING PROTEIN"/>
    <property type="match status" value="1"/>
</dbReference>
<dbReference type="Pfam" id="PF01535">
    <property type="entry name" value="PPR"/>
    <property type="match status" value="8"/>
</dbReference>
<dbReference type="PROSITE" id="PS51375">
    <property type="entry name" value="PPR"/>
    <property type="match status" value="6"/>
</dbReference>
<evidence type="ECO:0000256" key="3">
    <source>
        <dbReference type="SAM" id="MobiDB-lite"/>
    </source>
</evidence>
<keyword evidence="1" id="KW-0677">Repeat</keyword>
<dbReference type="InterPro" id="IPR046848">
    <property type="entry name" value="E_motif"/>
</dbReference>
<protein>
    <submittedName>
        <fullName evidence="4">Uncharacterized protein</fullName>
    </submittedName>
</protein>
<dbReference type="Pfam" id="PF12854">
    <property type="entry name" value="PPR_1"/>
    <property type="match status" value="2"/>
</dbReference>
<dbReference type="STRING" id="52838.A0A4S8JH75"/>